<evidence type="ECO:0000313" key="3">
    <source>
        <dbReference type="Proteomes" id="UP000249354"/>
    </source>
</evidence>
<dbReference type="AlphaFoldDB" id="A0A2W4TPL2"/>
<feature type="coiled-coil region" evidence="1">
    <location>
        <begin position="208"/>
        <end position="256"/>
    </location>
</feature>
<accession>A0A2W4TPL2</accession>
<gene>
    <name evidence="2" type="ORF">DCF25_21475</name>
</gene>
<reference evidence="2 3" key="2">
    <citation type="submission" date="2018-06" db="EMBL/GenBank/DDBJ databases">
        <title>Metagenomic assembly of (sub)arctic Cyanobacteria and their associated microbiome from non-axenic cultures.</title>
        <authorList>
            <person name="Baurain D."/>
        </authorList>
    </citation>
    <scope>NUCLEOTIDE SEQUENCE [LARGE SCALE GENOMIC DNA]</scope>
    <source>
        <strain evidence="2">ULC129bin1</strain>
    </source>
</reference>
<evidence type="ECO:0000256" key="1">
    <source>
        <dbReference type="SAM" id="Coils"/>
    </source>
</evidence>
<comment type="caution">
    <text evidence="2">The sequence shown here is derived from an EMBL/GenBank/DDBJ whole genome shotgun (WGS) entry which is preliminary data.</text>
</comment>
<keyword evidence="1" id="KW-0175">Coiled coil</keyword>
<sequence length="280" mass="30279">MIPLIIGFAASGIGALGIAKGKEGLDNIKRAKKKAEFAQNRHKDSIDRLNEQWEKTNHLSSLYEKLRLRVGLKVVNRFVEFIQRNGRKASCSEQRLLEELEGISLQDLREFKSFAFDAEQVMKGVRNAATAGVSAGSATVGVANAVGTVAVPPFFGLFVKQVGVAQLGLPGVAAYLGGGNLILGSAVLGGAAIGPAVAIAGFQLGGHGEEALTEARKYEAKVNELIEKNKTAEELLIRTEKRIRELGKLIRKLEKRATHFLDILESKEALLHEWGLQTGQ</sequence>
<evidence type="ECO:0000313" key="2">
    <source>
        <dbReference type="EMBL" id="PZO09554.1"/>
    </source>
</evidence>
<proteinExistence type="predicted"/>
<protein>
    <submittedName>
        <fullName evidence="2">Uncharacterized protein</fullName>
    </submittedName>
</protein>
<dbReference type="Proteomes" id="UP000249354">
    <property type="component" value="Unassembled WGS sequence"/>
</dbReference>
<name>A0A2W4TPL2_9CYAN</name>
<dbReference type="EMBL" id="QBMC01000245">
    <property type="protein sequence ID" value="PZO09554.1"/>
    <property type="molecule type" value="Genomic_DNA"/>
</dbReference>
<organism evidence="2 3">
    <name type="scientific">Leptolyngbya foveolarum</name>
    <dbReference type="NCBI Taxonomy" id="47253"/>
    <lineage>
        <taxon>Bacteria</taxon>
        <taxon>Bacillati</taxon>
        <taxon>Cyanobacteriota</taxon>
        <taxon>Cyanophyceae</taxon>
        <taxon>Leptolyngbyales</taxon>
        <taxon>Leptolyngbyaceae</taxon>
        <taxon>Leptolyngbya group</taxon>
        <taxon>Leptolyngbya</taxon>
    </lineage>
</organism>
<reference evidence="3" key="1">
    <citation type="submission" date="2018-04" db="EMBL/GenBank/DDBJ databases">
        <authorList>
            <person name="Cornet L."/>
        </authorList>
    </citation>
    <scope>NUCLEOTIDE SEQUENCE [LARGE SCALE GENOMIC DNA]</scope>
</reference>